<comment type="caution">
    <text evidence="3">The sequence shown here is derived from an EMBL/GenBank/DDBJ whole genome shotgun (WGS) entry which is preliminary data.</text>
</comment>
<dbReference type="STRING" id="696762.PFRI_36210"/>
<evidence type="ECO:0000256" key="1">
    <source>
        <dbReference type="SAM" id="Phobius"/>
    </source>
</evidence>
<feature type="transmembrane region" description="Helical" evidence="1">
    <location>
        <begin position="44"/>
        <end position="66"/>
    </location>
</feature>
<keyword evidence="1" id="KW-0472">Membrane</keyword>
<feature type="transmembrane region" description="Helical" evidence="1">
    <location>
        <begin position="7"/>
        <end position="24"/>
    </location>
</feature>
<name>A0A1L9NSQ2_9RHOB</name>
<dbReference type="AlphaFoldDB" id="A0A1L9NSQ2"/>
<feature type="transmembrane region" description="Helical" evidence="1">
    <location>
        <begin position="124"/>
        <end position="144"/>
    </location>
</feature>
<reference evidence="3 4" key="1">
    <citation type="submission" date="2016-10" db="EMBL/GenBank/DDBJ databases">
        <title>Genome sequence of Planktotalea frisia SH6-1.</title>
        <authorList>
            <person name="Poehlein A."/>
            <person name="Bakenhus I."/>
            <person name="Voget S."/>
            <person name="Brinkhoff T."/>
            <person name="Simon M."/>
        </authorList>
    </citation>
    <scope>NUCLEOTIDE SEQUENCE [LARGE SCALE GENOMIC DNA]</scope>
    <source>
        <strain evidence="3 4">SH6-1</strain>
    </source>
</reference>
<feature type="domain" description="DUF1468" evidence="2">
    <location>
        <begin position="11"/>
        <end position="149"/>
    </location>
</feature>
<gene>
    <name evidence="3" type="ORF">PFRI_36210</name>
</gene>
<dbReference type="EMBL" id="MLCB01000199">
    <property type="protein sequence ID" value="OJI92154.1"/>
    <property type="molecule type" value="Genomic_DNA"/>
</dbReference>
<dbReference type="Proteomes" id="UP000184514">
    <property type="component" value="Unassembled WGS sequence"/>
</dbReference>
<feature type="transmembrane region" description="Helical" evidence="1">
    <location>
        <begin position="78"/>
        <end position="94"/>
    </location>
</feature>
<organism evidence="3 4">
    <name type="scientific">Planktotalea frisia</name>
    <dbReference type="NCBI Taxonomy" id="696762"/>
    <lineage>
        <taxon>Bacteria</taxon>
        <taxon>Pseudomonadati</taxon>
        <taxon>Pseudomonadota</taxon>
        <taxon>Alphaproteobacteria</taxon>
        <taxon>Rhodobacterales</taxon>
        <taxon>Paracoccaceae</taxon>
        <taxon>Planktotalea</taxon>
    </lineage>
</organism>
<evidence type="ECO:0000313" key="3">
    <source>
        <dbReference type="EMBL" id="OJI92154.1"/>
    </source>
</evidence>
<proteinExistence type="predicted"/>
<keyword evidence="1" id="KW-0812">Transmembrane</keyword>
<dbReference type="RefSeq" id="WP_072632110.1">
    <property type="nucleotide sequence ID" value="NZ_MLCB01000199.1"/>
</dbReference>
<protein>
    <submittedName>
        <fullName evidence="3">Tripartite tricarboxylate transporter TctB family protein</fullName>
    </submittedName>
</protein>
<dbReference type="InterPro" id="IPR009936">
    <property type="entry name" value="DUF1468"/>
</dbReference>
<evidence type="ECO:0000259" key="2">
    <source>
        <dbReference type="Pfam" id="PF07331"/>
    </source>
</evidence>
<evidence type="ECO:0000313" key="4">
    <source>
        <dbReference type="Proteomes" id="UP000184514"/>
    </source>
</evidence>
<dbReference type="Pfam" id="PF07331">
    <property type="entry name" value="TctB"/>
    <property type="match status" value="1"/>
</dbReference>
<keyword evidence="1" id="KW-1133">Transmembrane helix</keyword>
<accession>A0A1L9NSQ2</accession>
<sequence>MNLQQREVGGAAALLVIVAFFFYLTSQIDLAFSSDLEKLTGPRAYPRIILGVMTIVGLLLLFQGWVTPKDKLEKTNWSDLRAVGFALALIILFVSLFEPLGYLLTVPPLVFAAAFLNRAQNLKAALLVAIFASLTLLIIFRYGLNTVLPEGVLAIDQVF</sequence>
<keyword evidence="4" id="KW-1185">Reference proteome</keyword>